<dbReference type="Proteomes" id="UP000644693">
    <property type="component" value="Unassembled WGS sequence"/>
</dbReference>
<feature type="domain" description="SUI1" evidence="4">
    <location>
        <begin position="109"/>
        <end position="172"/>
    </location>
</feature>
<reference evidence="5" key="2">
    <citation type="submission" date="2020-09" db="EMBL/GenBank/DDBJ databases">
        <authorList>
            <person name="Sun Q."/>
            <person name="Kim S."/>
        </authorList>
    </citation>
    <scope>NUCLEOTIDE SEQUENCE</scope>
    <source>
        <strain evidence="5">KCTC 23430</strain>
    </source>
</reference>
<evidence type="ECO:0000313" key="5">
    <source>
        <dbReference type="EMBL" id="GHD30693.1"/>
    </source>
</evidence>
<dbReference type="FunFam" id="3.30.780.10:FF:000002">
    <property type="entry name" value="Stress response translation initiation inhibitor"/>
    <property type="match status" value="1"/>
</dbReference>
<dbReference type="GO" id="GO:0001731">
    <property type="term" value="P:formation of translation preinitiation complex"/>
    <property type="evidence" value="ECO:0007669"/>
    <property type="project" value="TreeGrafter"/>
</dbReference>
<dbReference type="InterPro" id="IPR001950">
    <property type="entry name" value="SUI1"/>
</dbReference>
<organism evidence="5 6">
    <name type="scientific">Parahalioglobus pacificus</name>
    <dbReference type="NCBI Taxonomy" id="930806"/>
    <lineage>
        <taxon>Bacteria</taxon>
        <taxon>Pseudomonadati</taxon>
        <taxon>Pseudomonadota</taxon>
        <taxon>Gammaproteobacteria</taxon>
        <taxon>Cellvibrionales</taxon>
        <taxon>Halieaceae</taxon>
        <taxon>Parahalioglobus</taxon>
    </lineage>
</organism>
<proteinExistence type="inferred from homology"/>
<evidence type="ECO:0000256" key="3">
    <source>
        <dbReference type="ARBA" id="ARBA00022917"/>
    </source>
</evidence>
<evidence type="ECO:0000256" key="1">
    <source>
        <dbReference type="ARBA" id="ARBA00005422"/>
    </source>
</evidence>
<dbReference type="GO" id="GO:0006417">
    <property type="term" value="P:regulation of translation"/>
    <property type="evidence" value="ECO:0007669"/>
    <property type="project" value="UniProtKB-KW"/>
</dbReference>
<gene>
    <name evidence="5" type="ORF">GCM10007053_12750</name>
</gene>
<dbReference type="EMBL" id="BMYM01000001">
    <property type="protein sequence ID" value="GHD30693.1"/>
    <property type="molecule type" value="Genomic_DNA"/>
</dbReference>
<dbReference type="PANTHER" id="PTHR12789:SF0">
    <property type="entry name" value="DENSITY-REGULATED PROTEIN"/>
    <property type="match status" value="1"/>
</dbReference>
<protein>
    <recommendedName>
        <fullName evidence="4">SUI1 domain-containing protein</fullName>
    </recommendedName>
</protein>
<name>A0A919CJC5_9GAMM</name>
<dbReference type="SUPFAM" id="SSF55159">
    <property type="entry name" value="eIF1-like"/>
    <property type="match status" value="1"/>
</dbReference>
<dbReference type="NCBIfam" id="TIGR01158">
    <property type="entry name" value="SUI1_rel"/>
    <property type="match status" value="1"/>
</dbReference>
<reference evidence="5" key="1">
    <citation type="journal article" date="2014" name="Int. J. Syst. Evol. Microbiol.">
        <title>Complete genome sequence of Corynebacterium casei LMG S-19264T (=DSM 44701T), isolated from a smear-ripened cheese.</title>
        <authorList>
            <consortium name="US DOE Joint Genome Institute (JGI-PGF)"/>
            <person name="Walter F."/>
            <person name="Albersmeier A."/>
            <person name="Kalinowski J."/>
            <person name="Ruckert C."/>
        </authorList>
    </citation>
    <scope>NUCLEOTIDE SEQUENCE</scope>
    <source>
        <strain evidence="5">KCTC 23430</strain>
    </source>
</reference>
<evidence type="ECO:0000313" key="6">
    <source>
        <dbReference type="Proteomes" id="UP000644693"/>
    </source>
</evidence>
<sequence length="180" mass="19400">MLLCRDSIVQRCERIFLKGELGLQVGHGLIGIAGHWILRLLVKFRRATIRPPAKWTQITMAKRDTNSSRLVYSTDGGRLCPQCHRPSTQCACGDQAPASLGDGIVRIRRETKGRGGKAVSVVEGVPLAGAELKALAKVLKQRCGVGGAVKDGCIEIQGDQRAVLKEALEKRGYTVKLSGG</sequence>
<comment type="caution">
    <text evidence="5">The sequence shown here is derived from an EMBL/GenBank/DDBJ whole genome shotgun (WGS) entry which is preliminary data.</text>
</comment>
<dbReference type="InterPro" id="IPR050318">
    <property type="entry name" value="DENR/SUI1_TIF"/>
</dbReference>
<keyword evidence="3" id="KW-0648">Protein biosynthesis</keyword>
<dbReference type="AlphaFoldDB" id="A0A919CJC5"/>
<dbReference type="PANTHER" id="PTHR12789">
    <property type="entry name" value="DENSITY-REGULATED PROTEIN HOMOLOG"/>
    <property type="match status" value="1"/>
</dbReference>
<dbReference type="GO" id="GO:0003743">
    <property type="term" value="F:translation initiation factor activity"/>
    <property type="evidence" value="ECO:0007669"/>
    <property type="project" value="InterPro"/>
</dbReference>
<dbReference type="GO" id="GO:0003729">
    <property type="term" value="F:mRNA binding"/>
    <property type="evidence" value="ECO:0007669"/>
    <property type="project" value="TreeGrafter"/>
</dbReference>
<accession>A0A919CJC5</accession>
<keyword evidence="6" id="KW-1185">Reference proteome</keyword>
<evidence type="ECO:0000256" key="2">
    <source>
        <dbReference type="ARBA" id="ARBA00022845"/>
    </source>
</evidence>
<dbReference type="InterPro" id="IPR036877">
    <property type="entry name" value="SUI1_dom_sf"/>
</dbReference>
<dbReference type="InterPro" id="IPR005872">
    <property type="entry name" value="SUI1_arc_bac"/>
</dbReference>
<dbReference type="Pfam" id="PF01253">
    <property type="entry name" value="SUI1"/>
    <property type="match status" value="1"/>
</dbReference>
<dbReference type="PROSITE" id="PS50296">
    <property type="entry name" value="SUI1"/>
    <property type="match status" value="1"/>
</dbReference>
<dbReference type="NCBIfam" id="NF005297">
    <property type="entry name" value="PRK06824.1"/>
    <property type="match status" value="1"/>
</dbReference>
<dbReference type="GO" id="GO:0002188">
    <property type="term" value="P:translation reinitiation"/>
    <property type="evidence" value="ECO:0007669"/>
    <property type="project" value="TreeGrafter"/>
</dbReference>
<dbReference type="CDD" id="cd11567">
    <property type="entry name" value="YciH_like"/>
    <property type="match status" value="1"/>
</dbReference>
<comment type="similarity">
    <text evidence="1">Belongs to the SUI1 family.</text>
</comment>
<evidence type="ECO:0000259" key="4">
    <source>
        <dbReference type="PROSITE" id="PS50296"/>
    </source>
</evidence>
<keyword evidence="2" id="KW-0810">Translation regulation</keyword>
<dbReference type="Gene3D" id="3.30.780.10">
    <property type="entry name" value="SUI1-like domain"/>
    <property type="match status" value="1"/>
</dbReference>